<gene>
    <name evidence="2" type="ORF">HMPREF1555_00207</name>
</gene>
<comment type="caution">
    <text evidence="2">The sequence shown here is derived from an EMBL/GenBank/DDBJ whole genome shotgun (WGS) entry which is preliminary data.</text>
</comment>
<feature type="region of interest" description="Disordered" evidence="1">
    <location>
        <begin position="58"/>
        <end position="94"/>
    </location>
</feature>
<proteinExistence type="predicted"/>
<evidence type="ECO:0000313" key="2">
    <source>
        <dbReference type="EMBL" id="ERJ68772.1"/>
    </source>
</evidence>
<sequence>MHKDNGKKYTITTYREKAPSYRLPLSLLFGMPPIPIHLDPPHKPLKYIYLQGTSPSAHIGRSETKRKGTITSLPSPSSLMEIKKESPKRQKPATAISEPQLLRFSRRKTRICARDFSRFGSTFFLFSRQNEKFYARHFQGHETSFFLHHFAFSFRPLSAVRRTIRLLILFRLYIVDRDYSRGRCRNPVCIPYSSPNEGLP</sequence>
<protein>
    <submittedName>
        <fullName evidence="2">Uncharacterized protein</fullName>
    </submittedName>
</protein>
<organism evidence="2 3">
    <name type="scientific">Porphyromonas gingivalis F0570</name>
    <dbReference type="NCBI Taxonomy" id="1227271"/>
    <lineage>
        <taxon>Bacteria</taxon>
        <taxon>Pseudomonadati</taxon>
        <taxon>Bacteroidota</taxon>
        <taxon>Bacteroidia</taxon>
        <taxon>Bacteroidales</taxon>
        <taxon>Porphyromonadaceae</taxon>
        <taxon>Porphyromonas</taxon>
    </lineage>
</organism>
<dbReference type="AlphaFoldDB" id="A0A0E2M817"/>
<dbReference type="Proteomes" id="UP000016630">
    <property type="component" value="Unassembled WGS sequence"/>
</dbReference>
<name>A0A0E2M817_PORGN</name>
<evidence type="ECO:0000313" key="3">
    <source>
        <dbReference type="Proteomes" id="UP000016630"/>
    </source>
</evidence>
<reference evidence="2 3" key="1">
    <citation type="submission" date="2013-06" db="EMBL/GenBank/DDBJ databases">
        <authorList>
            <person name="Weinstock G."/>
            <person name="Sodergren E."/>
            <person name="Lobos E.A."/>
            <person name="Fulton L."/>
            <person name="Fulton R."/>
            <person name="Courtney L."/>
            <person name="Fronick C."/>
            <person name="O'Laughlin M."/>
            <person name="Godfrey J."/>
            <person name="Wilson R.M."/>
            <person name="Miner T."/>
            <person name="Farmer C."/>
            <person name="Delehaunty K."/>
            <person name="Cordes M."/>
            <person name="Minx P."/>
            <person name="Tomlinson C."/>
            <person name="Chen J."/>
            <person name="Wollam A."/>
            <person name="Pepin K.H."/>
            <person name="Bhonagiri V."/>
            <person name="Zhang X."/>
            <person name="Warren W."/>
            <person name="Mitreva M."/>
            <person name="Mardis E.R."/>
            <person name="Wilson R.K."/>
        </authorList>
    </citation>
    <scope>NUCLEOTIDE SEQUENCE [LARGE SCALE GENOMIC DNA]</scope>
    <source>
        <strain evidence="2 3">F0570</strain>
    </source>
</reference>
<dbReference type="EMBL" id="AWUW01000013">
    <property type="protein sequence ID" value="ERJ68772.1"/>
    <property type="molecule type" value="Genomic_DNA"/>
</dbReference>
<feature type="compositionally biased region" description="Polar residues" evidence="1">
    <location>
        <begin position="69"/>
        <end position="78"/>
    </location>
</feature>
<dbReference type="HOGENOM" id="CLU_1365166_0_0_10"/>
<accession>A0A0E2M817</accession>
<evidence type="ECO:0000256" key="1">
    <source>
        <dbReference type="SAM" id="MobiDB-lite"/>
    </source>
</evidence>